<evidence type="ECO:0000313" key="7">
    <source>
        <dbReference type="Proteomes" id="UP000054321"/>
    </source>
</evidence>
<feature type="domain" description="Zn(2)-C6 fungal-type" evidence="5">
    <location>
        <begin position="14"/>
        <end position="43"/>
    </location>
</feature>
<feature type="compositionally biased region" description="Polar residues" evidence="4">
    <location>
        <begin position="84"/>
        <end position="95"/>
    </location>
</feature>
<dbReference type="GO" id="GO:0006351">
    <property type="term" value="P:DNA-templated transcription"/>
    <property type="evidence" value="ECO:0007669"/>
    <property type="project" value="InterPro"/>
</dbReference>
<evidence type="ECO:0000259" key="5">
    <source>
        <dbReference type="PROSITE" id="PS50048"/>
    </source>
</evidence>
<organism evidence="6 7">
    <name type="scientific">Oidiodendron maius (strain Zn)</name>
    <dbReference type="NCBI Taxonomy" id="913774"/>
    <lineage>
        <taxon>Eukaryota</taxon>
        <taxon>Fungi</taxon>
        <taxon>Dikarya</taxon>
        <taxon>Ascomycota</taxon>
        <taxon>Pezizomycotina</taxon>
        <taxon>Leotiomycetes</taxon>
        <taxon>Leotiomycetes incertae sedis</taxon>
        <taxon>Myxotrichaceae</taxon>
        <taxon>Oidiodendron</taxon>
    </lineage>
</organism>
<evidence type="ECO:0000256" key="4">
    <source>
        <dbReference type="SAM" id="MobiDB-lite"/>
    </source>
</evidence>
<dbReference type="HOGENOM" id="CLU_004083_7_2_1"/>
<dbReference type="PANTHER" id="PTHR31001">
    <property type="entry name" value="UNCHARACTERIZED TRANSCRIPTIONAL REGULATORY PROTEIN"/>
    <property type="match status" value="1"/>
</dbReference>
<dbReference type="AlphaFoldDB" id="A0A0C3GCD9"/>
<evidence type="ECO:0000313" key="6">
    <source>
        <dbReference type="EMBL" id="KIM93835.1"/>
    </source>
</evidence>
<evidence type="ECO:0000256" key="2">
    <source>
        <dbReference type="ARBA" id="ARBA00022723"/>
    </source>
</evidence>
<dbReference type="InParanoid" id="A0A0C3GCD9"/>
<dbReference type="GO" id="GO:0003677">
    <property type="term" value="F:DNA binding"/>
    <property type="evidence" value="ECO:0007669"/>
    <property type="project" value="InterPro"/>
</dbReference>
<dbReference type="InterPro" id="IPR001138">
    <property type="entry name" value="Zn2Cys6_DnaBD"/>
</dbReference>
<dbReference type="CDD" id="cd12148">
    <property type="entry name" value="fungal_TF_MHR"/>
    <property type="match status" value="1"/>
</dbReference>
<feature type="compositionally biased region" description="Low complexity" evidence="4">
    <location>
        <begin position="616"/>
        <end position="628"/>
    </location>
</feature>
<dbReference type="InterPro" id="IPR036864">
    <property type="entry name" value="Zn2-C6_fun-type_DNA-bd_sf"/>
</dbReference>
<keyword evidence="7" id="KW-1185">Reference proteome</keyword>
<dbReference type="Pfam" id="PF00172">
    <property type="entry name" value="Zn_clus"/>
    <property type="match status" value="1"/>
</dbReference>
<dbReference type="SMART" id="SM00066">
    <property type="entry name" value="GAL4"/>
    <property type="match status" value="1"/>
</dbReference>
<dbReference type="GO" id="GO:0005634">
    <property type="term" value="C:nucleus"/>
    <property type="evidence" value="ECO:0007669"/>
    <property type="project" value="UniProtKB-SubCell"/>
</dbReference>
<name>A0A0C3GCD9_OIDMZ</name>
<reference evidence="7" key="2">
    <citation type="submission" date="2015-01" db="EMBL/GenBank/DDBJ databases">
        <title>Evolutionary Origins and Diversification of the Mycorrhizal Mutualists.</title>
        <authorList>
            <consortium name="DOE Joint Genome Institute"/>
            <consortium name="Mycorrhizal Genomics Consortium"/>
            <person name="Kohler A."/>
            <person name="Kuo A."/>
            <person name="Nagy L.G."/>
            <person name="Floudas D."/>
            <person name="Copeland A."/>
            <person name="Barry K.W."/>
            <person name="Cichocki N."/>
            <person name="Veneault-Fourrey C."/>
            <person name="LaButti K."/>
            <person name="Lindquist E.A."/>
            <person name="Lipzen A."/>
            <person name="Lundell T."/>
            <person name="Morin E."/>
            <person name="Murat C."/>
            <person name="Riley R."/>
            <person name="Ohm R."/>
            <person name="Sun H."/>
            <person name="Tunlid A."/>
            <person name="Henrissat B."/>
            <person name="Grigoriev I.V."/>
            <person name="Hibbett D.S."/>
            <person name="Martin F."/>
        </authorList>
    </citation>
    <scope>NUCLEOTIDE SEQUENCE [LARGE SCALE GENOMIC DNA]</scope>
    <source>
        <strain evidence="7">Zn</strain>
    </source>
</reference>
<dbReference type="InterPro" id="IPR050613">
    <property type="entry name" value="Sec_Metabolite_Reg"/>
</dbReference>
<dbReference type="CDD" id="cd00067">
    <property type="entry name" value="GAL4"/>
    <property type="match status" value="1"/>
</dbReference>
<dbReference type="GO" id="GO:0000981">
    <property type="term" value="F:DNA-binding transcription factor activity, RNA polymerase II-specific"/>
    <property type="evidence" value="ECO:0007669"/>
    <property type="project" value="InterPro"/>
</dbReference>
<evidence type="ECO:0000256" key="1">
    <source>
        <dbReference type="ARBA" id="ARBA00004123"/>
    </source>
</evidence>
<dbReference type="InterPro" id="IPR007219">
    <property type="entry name" value="XnlR_reg_dom"/>
</dbReference>
<dbReference type="PROSITE" id="PS00463">
    <property type="entry name" value="ZN2_CY6_FUNGAL_1"/>
    <property type="match status" value="1"/>
</dbReference>
<dbReference type="SMART" id="SM00906">
    <property type="entry name" value="Fungal_trans"/>
    <property type="match status" value="1"/>
</dbReference>
<keyword evidence="2" id="KW-0479">Metal-binding</keyword>
<dbReference type="SUPFAM" id="SSF57701">
    <property type="entry name" value="Zn2/Cys6 DNA-binding domain"/>
    <property type="match status" value="1"/>
</dbReference>
<dbReference type="STRING" id="913774.A0A0C3GCD9"/>
<dbReference type="EMBL" id="KN832892">
    <property type="protein sequence ID" value="KIM93835.1"/>
    <property type="molecule type" value="Genomic_DNA"/>
</dbReference>
<dbReference type="OrthoDB" id="435881at2759"/>
<protein>
    <recommendedName>
        <fullName evidence="5">Zn(2)-C6 fungal-type domain-containing protein</fullName>
    </recommendedName>
</protein>
<comment type="subcellular location">
    <subcellularLocation>
        <location evidence="1">Nucleus</location>
    </subcellularLocation>
</comment>
<dbReference type="Gene3D" id="4.10.240.10">
    <property type="entry name" value="Zn(2)-C6 fungal-type DNA-binding domain"/>
    <property type="match status" value="1"/>
</dbReference>
<evidence type="ECO:0000256" key="3">
    <source>
        <dbReference type="ARBA" id="ARBA00023242"/>
    </source>
</evidence>
<dbReference type="PROSITE" id="PS50048">
    <property type="entry name" value="ZN2_CY6_FUNGAL_2"/>
    <property type="match status" value="1"/>
</dbReference>
<gene>
    <name evidence="6" type="ORF">OIDMADRAFT_184583</name>
</gene>
<dbReference type="PANTHER" id="PTHR31001:SF50">
    <property type="entry name" value="ZN(II)2CYS6 TRANSCRIPTION FACTOR (EUROFUNG)"/>
    <property type="match status" value="1"/>
</dbReference>
<dbReference type="GO" id="GO:0008270">
    <property type="term" value="F:zinc ion binding"/>
    <property type="evidence" value="ECO:0007669"/>
    <property type="project" value="InterPro"/>
</dbReference>
<feature type="region of interest" description="Disordered" evidence="4">
    <location>
        <begin position="605"/>
        <end position="644"/>
    </location>
</feature>
<proteinExistence type="predicted"/>
<dbReference type="Pfam" id="PF04082">
    <property type="entry name" value="Fungal_trans"/>
    <property type="match status" value="1"/>
</dbReference>
<reference evidence="6 7" key="1">
    <citation type="submission" date="2014-04" db="EMBL/GenBank/DDBJ databases">
        <authorList>
            <consortium name="DOE Joint Genome Institute"/>
            <person name="Kuo A."/>
            <person name="Martino E."/>
            <person name="Perotto S."/>
            <person name="Kohler A."/>
            <person name="Nagy L.G."/>
            <person name="Floudas D."/>
            <person name="Copeland A."/>
            <person name="Barry K.W."/>
            <person name="Cichocki N."/>
            <person name="Veneault-Fourrey C."/>
            <person name="LaButti K."/>
            <person name="Lindquist E.A."/>
            <person name="Lipzen A."/>
            <person name="Lundell T."/>
            <person name="Morin E."/>
            <person name="Murat C."/>
            <person name="Sun H."/>
            <person name="Tunlid A."/>
            <person name="Henrissat B."/>
            <person name="Grigoriev I.V."/>
            <person name="Hibbett D.S."/>
            <person name="Martin F."/>
            <person name="Nordberg H.P."/>
            <person name="Cantor M.N."/>
            <person name="Hua S.X."/>
        </authorList>
    </citation>
    <scope>NUCLEOTIDE SEQUENCE [LARGE SCALE GENOMIC DNA]</scope>
    <source>
        <strain evidence="6 7">Zn</strain>
    </source>
</reference>
<dbReference type="Proteomes" id="UP000054321">
    <property type="component" value="Unassembled WGS sequence"/>
</dbReference>
<sequence length="705" mass="80146">MDDPRQARTSPKLSCTNCRQRKIKCNKREPCLHCRTSQHTCVYPRRIRNRLPRQVGKHREEELFARIKHLESIVGQMASSTAPTNDYGTDYNTEETYYRPPQSPASVSAESGSSIQDRWLDKEGLAFVKRQETGSQYIGHTFWTMLGVEVGGLRKLLEDTADEEDEHDHITSNSFRTPYYSGVLFDFPLTFIEPERPSRQHRSILASFYFSNVHPLCMILHRPTINAYLENAIPSEDPADNIWKSKGLQAVAHAIYFAAVTSMSAGDCMKFLGAEKNDLTMHYKKRTEAALYRAEFLSSIEITTLQALTLYIMAIRSHNSDRTSWTLIATAVRIAHALGLHRDGDGRAFTFFVAEMRRRLWWQILVLDMRASENRGSELMILDGSFNSIMPHNLNDADFNLERRTIPLPSSGITEMTFCLISMDVSNTILKISFIPPFKERQALTLAQKEALVKECTDRIETVYLQGFDISDPYAWVIRTIAELLILKLWLVVQYPVECVHVTSQHFARGQSLRTATAFLNICELLEHSEPAAKFVWFFETYIPWHALAVALVELCKETVGPLADKAWAIIDKGYEKWEKRIANSRDGILWRPIKSLMKKAQVAREQGQTFAEPQSAPSRSSEPTSSAGRHDIPQPGLTVEPSQSDSLDRLYFGKYGSTTVTTYPSFGLGTLNSSEDFQSTEDQVNTSNWDHWNEFLFGVGVPHG</sequence>
<feature type="region of interest" description="Disordered" evidence="4">
    <location>
        <begin position="84"/>
        <end position="112"/>
    </location>
</feature>
<keyword evidence="3" id="KW-0539">Nucleus</keyword>
<accession>A0A0C3GCD9</accession>